<comment type="cofactor">
    <cofactor evidence="1 10">
        <name>Mg(2+)</name>
        <dbReference type="ChEBI" id="CHEBI:18420"/>
    </cofactor>
</comment>
<dbReference type="InterPro" id="IPR027417">
    <property type="entry name" value="P-loop_NTPase"/>
</dbReference>
<name>A4BEB3_9GAMM</name>
<keyword evidence="6 10" id="KW-0547">Nucleotide-binding</keyword>
<organism evidence="14 15">
    <name type="scientific">Reinekea blandensis MED297</name>
    <dbReference type="NCBI Taxonomy" id="314283"/>
    <lineage>
        <taxon>Bacteria</taxon>
        <taxon>Pseudomonadati</taxon>
        <taxon>Pseudomonadota</taxon>
        <taxon>Gammaproteobacteria</taxon>
        <taxon>Oceanospirillales</taxon>
        <taxon>Saccharospirillaceae</taxon>
        <taxon>Reinekea</taxon>
    </lineage>
</organism>
<feature type="region of interest" description="Interaction with substrate tRNA" evidence="10">
    <location>
        <begin position="162"/>
        <end position="166"/>
    </location>
</feature>
<evidence type="ECO:0000256" key="7">
    <source>
        <dbReference type="ARBA" id="ARBA00022840"/>
    </source>
</evidence>
<evidence type="ECO:0000256" key="12">
    <source>
        <dbReference type="RuleBase" id="RU003784"/>
    </source>
</evidence>
<proteinExistence type="inferred from homology"/>
<dbReference type="FunFam" id="1.10.20.140:FF:000001">
    <property type="entry name" value="tRNA dimethylallyltransferase"/>
    <property type="match status" value="1"/>
</dbReference>
<keyword evidence="4 10" id="KW-0808">Transferase</keyword>
<dbReference type="STRING" id="314283.MED297_12707"/>
<dbReference type="PANTHER" id="PTHR11088:SF60">
    <property type="entry name" value="TRNA DIMETHYLALLYLTRANSFERASE"/>
    <property type="match status" value="1"/>
</dbReference>
<evidence type="ECO:0000256" key="8">
    <source>
        <dbReference type="ARBA" id="ARBA00022842"/>
    </source>
</evidence>
<feature type="region of interest" description="Interaction with substrate tRNA" evidence="10">
    <location>
        <begin position="38"/>
        <end position="41"/>
    </location>
</feature>
<dbReference type="Gene3D" id="1.10.20.140">
    <property type="match status" value="1"/>
</dbReference>
<comment type="caution">
    <text evidence="14">The sequence shown here is derived from an EMBL/GenBank/DDBJ whole genome shotgun (WGS) entry which is preliminary data.</text>
</comment>
<feature type="site" description="Interaction with substrate tRNA" evidence="10">
    <location>
        <position position="104"/>
    </location>
</feature>
<evidence type="ECO:0000313" key="15">
    <source>
        <dbReference type="Proteomes" id="UP000005953"/>
    </source>
</evidence>
<dbReference type="GO" id="GO:0005524">
    <property type="term" value="F:ATP binding"/>
    <property type="evidence" value="ECO:0007669"/>
    <property type="project" value="UniProtKB-UniRule"/>
</dbReference>
<comment type="catalytic activity">
    <reaction evidence="9 10 11">
        <text>adenosine(37) in tRNA + dimethylallyl diphosphate = N(6)-dimethylallyladenosine(37) in tRNA + diphosphate</text>
        <dbReference type="Rhea" id="RHEA:26482"/>
        <dbReference type="Rhea" id="RHEA-COMP:10162"/>
        <dbReference type="Rhea" id="RHEA-COMP:10375"/>
        <dbReference type="ChEBI" id="CHEBI:33019"/>
        <dbReference type="ChEBI" id="CHEBI:57623"/>
        <dbReference type="ChEBI" id="CHEBI:74411"/>
        <dbReference type="ChEBI" id="CHEBI:74415"/>
        <dbReference type="EC" id="2.5.1.75"/>
    </reaction>
</comment>
<dbReference type="Proteomes" id="UP000005953">
    <property type="component" value="Unassembled WGS sequence"/>
</dbReference>
<feature type="site" description="Interaction with substrate tRNA" evidence="10">
    <location>
        <position position="126"/>
    </location>
</feature>
<comment type="similarity">
    <text evidence="3 10 13">Belongs to the IPP transferase family.</text>
</comment>
<evidence type="ECO:0000256" key="1">
    <source>
        <dbReference type="ARBA" id="ARBA00001946"/>
    </source>
</evidence>
<keyword evidence="8 10" id="KW-0460">Magnesium</keyword>
<dbReference type="EMBL" id="AAOE01000009">
    <property type="protein sequence ID" value="EAR09591.1"/>
    <property type="molecule type" value="Genomic_DNA"/>
</dbReference>
<evidence type="ECO:0000256" key="6">
    <source>
        <dbReference type="ARBA" id="ARBA00022741"/>
    </source>
</evidence>
<dbReference type="GO" id="GO:0052381">
    <property type="term" value="F:tRNA dimethylallyltransferase activity"/>
    <property type="evidence" value="ECO:0007669"/>
    <property type="project" value="UniProtKB-UniRule"/>
</dbReference>
<dbReference type="PANTHER" id="PTHR11088">
    <property type="entry name" value="TRNA DIMETHYLALLYLTRANSFERASE"/>
    <property type="match status" value="1"/>
</dbReference>
<dbReference type="HAMAP" id="MF_00185">
    <property type="entry name" value="IPP_trans"/>
    <property type="match status" value="1"/>
</dbReference>
<evidence type="ECO:0000256" key="9">
    <source>
        <dbReference type="ARBA" id="ARBA00049563"/>
    </source>
</evidence>
<evidence type="ECO:0000313" key="14">
    <source>
        <dbReference type="EMBL" id="EAR09591.1"/>
    </source>
</evidence>
<dbReference type="RefSeq" id="WP_008042325.1">
    <property type="nucleotide sequence ID" value="NZ_CH724149.1"/>
</dbReference>
<comment type="caution">
    <text evidence="10">Lacks conserved residue(s) required for the propagation of feature annotation.</text>
</comment>
<protein>
    <recommendedName>
        <fullName evidence="10">tRNA dimethylallyltransferase</fullName>
        <ecNumber evidence="10">2.5.1.75</ecNumber>
    </recommendedName>
    <alternativeName>
        <fullName evidence="10">Dimethylallyl diphosphate:tRNA dimethylallyltransferase</fullName>
        <shortName evidence="10">DMAPP:tRNA dimethylallyltransferase</shortName>
        <shortName evidence="10">DMATase</shortName>
    </alternativeName>
    <alternativeName>
        <fullName evidence="10">Isopentenyl-diphosphate:tRNA isopentenyltransferase</fullName>
        <shortName evidence="10">IPP transferase</shortName>
        <shortName evidence="10">IPPT</shortName>
        <shortName evidence="10">IPTase</shortName>
    </alternativeName>
</protein>
<evidence type="ECO:0000256" key="2">
    <source>
        <dbReference type="ARBA" id="ARBA00003213"/>
    </source>
</evidence>
<reference evidence="14 15" key="1">
    <citation type="submission" date="2006-02" db="EMBL/GenBank/DDBJ databases">
        <authorList>
            <person name="Pinhassi J."/>
            <person name="Pedros-Alio C."/>
            <person name="Ferriera S."/>
            <person name="Johnson J."/>
            <person name="Kravitz S."/>
            <person name="Halpern A."/>
            <person name="Remington K."/>
            <person name="Beeson K."/>
            <person name="Tran B."/>
            <person name="Rogers Y.-H."/>
            <person name="Friedman R."/>
            <person name="Venter J.C."/>
        </authorList>
    </citation>
    <scope>NUCLEOTIDE SEQUENCE [LARGE SCALE GENOMIC DNA]</scope>
    <source>
        <strain evidence="14 15">MED297</strain>
    </source>
</reference>
<sequence length="321" mass="36255">MSSDKPTAVFLMGPTAAGKTDLAIELVEQGGCEIISVDSAQVYRDMDIGTAKPDAETLRRAPHHLIDLLDPAESYSAVQFRQDALAKMAEITAQGRIPLLTGGTMLYFKSLVEPMSDLPPGDDRVRAELQSQLQEQGLTGLLDELSRVDPEAYGRIDHQNPQRVLRALEVFKITGRPISSFWAEGVHDGRGRLSAEAASQFPYRLLQYIVMPQDRTVLHDRIAHRFRGMLELGFQNEVEALYRRGDLHLDLPSMRSVGYRQMWQYLDGTLDYDNMVERGIIATRQLAKRQLTWLRGWPDATVLDTSIENSVRYATQVRERL</sequence>
<dbReference type="HOGENOM" id="CLU_032616_0_0_6"/>
<evidence type="ECO:0000256" key="11">
    <source>
        <dbReference type="RuleBase" id="RU003783"/>
    </source>
</evidence>
<accession>A4BEB3</accession>
<evidence type="ECO:0000256" key="13">
    <source>
        <dbReference type="RuleBase" id="RU003785"/>
    </source>
</evidence>
<dbReference type="EC" id="2.5.1.75" evidence="10"/>
<evidence type="ECO:0000256" key="5">
    <source>
        <dbReference type="ARBA" id="ARBA00022694"/>
    </source>
</evidence>
<dbReference type="AlphaFoldDB" id="A4BEB3"/>
<dbReference type="Pfam" id="PF01715">
    <property type="entry name" value="IPPT"/>
    <property type="match status" value="1"/>
</dbReference>
<gene>
    <name evidence="10" type="primary">miaA</name>
    <name evidence="14" type="ORF">MED297_12707</name>
</gene>
<feature type="binding site" evidence="10">
    <location>
        <begin position="15"/>
        <end position="20"/>
    </location>
    <ligand>
        <name>substrate</name>
    </ligand>
</feature>
<evidence type="ECO:0000256" key="4">
    <source>
        <dbReference type="ARBA" id="ARBA00022679"/>
    </source>
</evidence>
<dbReference type="InterPro" id="IPR039657">
    <property type="entry name" value="Dimethylallyltransferase"/>
</dbReference>
<keyword evidence="5 10" id="KW-0819">tRNA processing</keyword>
<dbReference type="Gene3D" id="3.40.50.300">
    <property type="entry name" value="P-loop containing nucleotide triphosphate hydrolases"/>
    <property type="match status" value="1"/>
</dbReference>
<comment type="subunit">
    <text evidence="10">Monomer.</text>
</comment>
<dbReference type="NCBIfam" id="TIGR00174">
    <property type="entry name" value="miaA"/>
    <property type="match status" value="1"/>
</dbReference>
<dbReference type="OrthoDB" id="9776390at2"/>
<dbReference type="InterPro" id="IPR018022">
    <property type="entry name" value="IPT"/>
</dbReference>
<evidence type="ECO:0000256" key="10">
    <source>
        <dbReference type="HAMAP-Rule" id="MF_00185"/>
    </source>
</evidence>
<dbReference type="SUPFAM" id="SSF52540">
    <property type="entry name" value="P-loop containing nucleoside triphosphate hydrolases"/>
    <property type="match status" value="1"/>
</dbReference>
<dbReference type="GO" id="GO:0006400">
    <property type="term" value="P:tRNA modification"/>
    <property type="evidence" value="ECO:0007669"/>
    <property type="project" value="TreeGrafter"/>
</dbReference>
<comment type="function">
    <text evidence="2 10 12">Catalyzes the transfer of a dimethylallyl group onto the adenine at position 37 in tRNAs that read codons beginning with uridine, leading to the formation of N6-(dimethylallyl)adenosine (i(6)A).</text>
</comment>
<keyword evidence="7 10" id="KW-0067">ATP-binding</keyword>
<evidence type="ECO:0000256" key="3">
    <source>
        <dbReference type="ARBA" id="ARBA00005842"/>
    </source>
</evidence>
<keyword evidence="15" id="KW-1185">Reference proteome</keyword>
<feature type="binding site" evidence="10">
    <location>
        <begin position="13"/>
        <end position="20"/>
    </location>
    <ligand>
        <name>ATP</name>
        <dbReference type="ChEBI" id="CHEBI:30616"/>
    </ligand>
</feature>